<evidence type="ECO:0000313" key="7">
    <source>
        <dbReference type="RefSeq" id="XP_052748423.1"/>
    </source>
</evidence>
<evidence type="ECO:0000256" key="1">
    <source>
        <dbReference type="ARBA" id="ARBA00022723"/>
    </source>
</evidence>
<dbReference type="RefSeq" id="XP_052748423.1">
    <property type="nucleotide sequence ID" value="XM_052892463.1"/>
</dbReference>
<dbReference type="Gene3D" id="3.30.160.60">
    <property type="entry name" value="Classic Zinc Finger"/>
    <property type="match status" value="1"/>
</dbReference>
<evidence type="ECO:0000259" key="5">
    <source>
        <dbReference type="PROSITE" id="PS00028"/>
    </source>
</evidence>
<dbReference type="GeneID" id="113513218"/>
<evidence type="ECO:0000256" key="4">
    <source>
        <dbReference type="ARBA" id="ARBA00022833"/>
    </source>
</evidence>
<sequence>MFRSEVYRVPQEKTNVSAPHDDEGDYYCDMCDEGGWDSETELEIHRQYIHTDILCNLLNNKNKIVCFTCKREQPDRKTLYNHIKEEHLLSSKNAVRVEREIYICDYCCHIFFNKLLLASHIQRKHWPKTTKRIIECPKCLKMVTPQFLYGHAEMHQLQSISLCPICLEKCINRSDLAVHLRSHMKHYYCNICQYSTKRENYYQTHINHHKKYKVPYQGDFARYYIPVKGVLKKKFLTPFPIKGLPLWNNVHICILCREICLSRHKMQLHVSEHIEPKVTLRKRHVCVCGEEFFNNVLLKHHVFKLKGSHSALDEEYITINVPMKSQDVYVIPQ</sequence>
<protein>
    <submittedName>
        <fullName evidence="7">PR domain zinc finger protein 5-like</fullName>
    </submittedName>
</protein>
<organism evidence="6 7">
    <name type="scientific">Galleria mellonella</name>
    <name type="common">Greater wax moth</name>
    <dbReference type="NCBI Taxonomy" id="7137"/>
    <lineage>
        <taxon>Eukaryota</taxon>
        <taxon>Metazoa</taxon>
        <taxon>Ecdysozoa</taxon>
        <taxon>Arthropoda</taxon>
        <taxon>Hexapoda</taxon>
        <taxon>Insecta</taxon>
        <taxon>Pterygota</taxon>
        <taxon>Neoptera</taxon>
        <taxon>Endopterygota</taxon>
        <taxon>Lepidoptera</taxon>
        <taxon>Glossata</taxon>
        <taxon>Ditrysia</taxon>
        <taxon>Pyraloidea</taxon>
        <taxon>Pyralidae</taxon>
        <taxon>Galleriinae</taxon>
        <taxon>Galleria</taxon>
    </lineage>
</organism>
<keyword evidence="3" id="KW-0863">Zinc-finger</keyword>
<dbReference type="SMART" id="SM00355">
    <property type="entry name" value="ZnF_C2H2"/>
    <property type="match status" value="7"/>
</dbReference>
<reference evidence="7" key="1">
    <citation type="submission" date="2025-08" db="UniProtKB">
        <authorList>
            <consortium name="RefSeq"/>
        </authorList>
    </citation>
    <scope>IDENTIFICATION</scope>
    <source>
        <tissue evidence="7">Whole larvae</tissue>
    </source>
</reference>
<keyword evidence="6" id="KW-1185">Reference proteome</keyword>
<name>A0ABM3MAF7_GALME</name>
<accession>A0ABM3MAF7</accession>
<dbReference type="Proteomes" id="UP001652740">
    <property type="component" value="Unplaced"/>
</dbReference>
<evidence type="ECO:0000313" key="6">
    <source>
        <dbReference type="Proteomes" id="UP001652740"/>
    </source>
</evidence>
<dbReference type="InterPro" id="IPR013087">
    <property type="entry name" value="Znf_C2H2_type"/>
</dbReference>
<gene>
    <name evidence="7" type="primary">LOC113513218</name>
</gene>
<evidence type="ECO:0000256" key="2">
    <source>
        <dbReference type="ARBA" id="ARBA00022737"/>
    </source>
</evidence>
<keyword evidence="4" id="KW-0862">Zinc</keyword>
<evidence type="ECO:0000256" key="3">
    <source>
        <dbReference type="ARBA" id="ARBA00022771"/>
    </source>
</evidence>
<proteinExistence type="predicted"/>
<keyword evidence="2" id="KW-0677">Repeat</keyword>
<dbReference type="PANTHER" id="PTHR24379">
    <property type="entry name" value="KRAB AND ZINC FINGER DOMAIN-CONTAINING"/>
    <property type="match status" value="1"/>
</dbReference>
<keyword evidence="1" id="KW-0479">Metal-binding</keyword>
<dbReference type="PROSITE" id="PS00028">
    <property type="entry name" value="ZINC_FINGER_C2H2_1"/>
    <property type="match status" value="1"/>
</dbReference>
<dbReference type="PANTHER" id="PTHR24379:SF121">
    <property type="entry name" value="C2H2-TYPE DOMAIN-CONTAINING PROTEIN"/>
    <property type="match status" value="1"/>
</dbReference>
<feature type="domain" description="C2H2-type" evidence="5">
    <location>
        <begin position="104"/>
        <end position="125"/>
    </location>
</feature>